<proteinExistence type="predicted"/>
<evidence type="ECO:0000313" key="3">
    <source>
        <dbReference type="EMBL" id="KPA82500.1"/>
    </source>
</evidence>
<dbReference type="PANTHER" id="PTHR44200:SF1">
    <property type="entry name" value="DNAJ HOMOLOG SUBFAMILY C MEMBER 7"/>
    <property type="match status" value="1"/>
</dbReference>
<dbReference type="OrthoDB" id="10250354at2759"/>
<feature type="coiled-coil region" evidence="1">
    <location>
        <begin position="378"/>
        <end position="408"/>
    </location>
</feature>
<dbReference type="InterPro" id="IPR036869">
    <property type="entry name" value="J_dom_sf"/>
</dbReference>
<accession>A0A0M9G4Y2</accession>
<dbReference type="Gene3D" id="1.10.287.110">
    <property type="entry name" value="DnaJ domain"/>
    <property type="match status" value="1"/>
</dbReference>
<keyword evidence="1" id="KW-0175">Coiled coil</keyword>
<dbReference type="Proteomes" id="UP000037923">
    <property type="component" value="Unassembled WGS sequence"/>
</dbReference>
<dbReference type="EMBL" id="LGTL01000005">
    <property type="protein sequence ID" value="KPA82500.1"/>
    <property type="molecule type" value="Genomic_DNA"/>
</dbReference>
<dbReference type="InterPro" id="IPR001623">
    <property type="entry name" value="DnaJ_domain"/>
</dbReference>
<evidence type="ECO:0000313" key="4">
    <source>
        <dbReference type="Proteomes" id="UP000037923"/>
    </source>
</evidence>
<gene>
    <name evidence="3" type="ORF">ABB37_03552</name>
</gene>
<dbReference type="AlphaFoldDB" id="A0A0M9G4Y2"/>
<dbReference type="GeneID" id="26903843"/>
<dbReference type="CDD" id="cd06257">
    <property type="entry name" value="DnaJ"/>
    <property type="match status" value="1"/>
</dbReference>
<dbReference type="PRINTS" id="PR00625">
    <property type="entry name" value="JDOMAIN"/>
</dbReference>
<dbReference type="SMART" id="SM00271">
    <property type="entry name" value="DnaJ"/>
    <property type="match status" value="1"/>
</dbReference>
<dbReference type="InterPro" id="IPR052758">
    <property type="entry name" value="SRC_co-chaperone"/>
</dbReference>
<dbReference type="PANTHER" id="PTHR44200">
    <property type="entry name" value="DNAJ HOMOLOG SUBFAMILY C MEMBER 7"/>
    <property type="match status" value="1"/>
</dbReference>
<dbReference type="InterPro" id="IPR011990">
    <property type="entry name" value="TPR-like_helical_dom_sf"/>
</dbReference>
<dbReference type="InterPro" id="IPR018253">
    <property type="entry name" value="DnaJ_domain_CS"/>
</dbReference>
<evidence type="ECO:0000256" key="1">
    <source>
        <dbReference type="SAM" id="Coils"/>
    </source>
</evidence>
<dbReference type="OMA" id="FKECCED"/>
<dbReference type="PROSITE" id="PS50076">
    <property type="entry name" value="DNAJ_2"/>
    <property type="match status" value="1"/>
</dbReference>
<evidence type="ECO:0000259" key="2">
    <source>
        <dbReference type="PROSITE" id="PS50076"/>
    </source>
</evidence>
<feature type="domain" description="J" evidence="2">
    <location>
        <begin position="480"/>
        <end position="550"/>
    </location>
</feature>
<dbReference type="PROSITE" id="PS00636">
    <property type="entry name" value="DNAJ_1"/>
    <property type="match status" value="1"/>
</dbReference>
<keyword evidence="4" id="KW-1185">Reference proteome</keyword>
<dbReference type="Gene3D" id="1.25.40.10">
    <property type="entry name" value="Tetratricopeptide repeat domain"/>
    <property type="match status" value="1"/>
</dbReference>
<reference evidence="3 4" key="1">
    <citation type="submission" date="2015-07" db="EMBL/GenBank/DDBJ databases">
        <title>High-quality genome of monoxenous trypanosomatid Leptomonas pyrrhocoris.</title>
        <authorList>
            <person name="Flegontov P."/>
            <person name="Butenko A."/>
            <person name="Firsov S."/>
            <person name="Vlcek C."/>
            <person name="Logacheva M.D."/>
            <person name="Field M."/>
            <person name="Filatov D."/>
            <person name="Flegontova O."/>
            <person name="Gerasimov E."/>
            <person name="Jackson A.P."/>
            <person name="Kelly S."/>
            <person name="Opperdoes F."/>
            <person name="O'Reilly A."/>
            <person name="Votypka J."/>
            <person name="Yurchenko V."/>
            <person name="Lukes J."/>
        </authorList>
    </citation>
    <scope>NUCLEOTIDE SEQUENCE [LARGE SCALE GENOMIC DNA]</scope>
    <source>
        <strain evidence="3">H10</strain>
    </source>
</reference>
<dbReference type="RefSeq" id="XP_015660939.1">
    <property type="nucleotide sequence ID" value="XM_015800932.1"/>
</dbReference>
<sequence length="554" mass="60772">MKNQQYAELYFVLSTLLPITSRRLLKDDAHTLRILGYRAICSCALLRYKESAEDGMACLDIRRRLHEVGCAVSSGDDQRLSVQVDECVMRALVMGERYEEADKVASFLLSTSSPPFCGAGGEHLAADGPTTSMWQSAIPHIKRFRGAVVAHQWRDALAVIDSEESGTSDARACLRASPLCAMLAFVHLESGHPMTARALLLAYLADLPEPPMWEVMLTAPSEHGQLWDSFRSHYVFATTLLAKASVMSGSAYLNIAAALLQRCLRVLPLYTPARLLAEFVLSYEAQQELLETAVSAQDFPAALHLSARMLAMPEVNPALQAEVYLARTQIQWLRCLPLEVVREASQCVAADPACALALRLRADALEAMDQGAEAVADRAAARHLNANVEAAYAQLQAQRQRYDAAQRVAASQRRSFTAFAAAAPTASHRPDHLWGASDSGTHTSPHAADAGFRCARAKTDSEDPPSPSPLQTSAACSEPTHYAILGVPRHATLSEIRQRYRHLILQCHPDRLVNASAESRQQAAEEFKRVSNAYSVLSDAEQRRDYDATVHPFI</sequence>
<dbReference type="SUPFAM" id="SSF46565">
    <property type="entry name" value="Chaperone J-domain"/>
    <property type="match status" value="1"/>
</dbReference>
<comment type="caution">
    <text evidence="3">The sequence shown here is derived from an EMBL/GenBank/DDBJ whole genome shotgun (WGS) entry which is preliminary data.</text>
</comment>
<protein>
    <recommendedName>
        <fullName evidence="2">J domain-containing protein</fullName>
    </recommendedName>
</protein>
<name>A0A0M9G4Y2_LEPPY</name>
<organism evidence="3 4">
    <name type="scientific">Leptomonas pyrrhocoris</name>
    <name type="common">Firebug parasite</name>
    <dbReference type="NCBI Taxonomy" id="157538"/>
    <lineage>
        <taxon>Eukaryota</taxon>
        <taxon>Discoba</taxon>
        <taxon>Euglenozoa</taxon>
        <taxon>Kinetoplastea</taxon>
        <taxon>Metakinetoplastina</taxon>
        <taxon>Trypanosomatida</taxon>
        <taxon>Trypanosomatidae</taxon>
        <taxon>Leishmaniinae</taxon>
        <taxon>Leptomonas</taxon>
    </lineage>
</organism>
<dbReference type="VEuPathDB" id="TriTrypDB:LpyrH10_05_4120"/>
<dbReference type="Pfam" id="PF00226">
    <property type="entry name" value="DnaJ"/>
    <property type="match status" value="1"/>
</dbReference>